<dbReference type="InterPro" id="IPR052021">
    <property type="entry name" value="Type-I_RS_S_subunit"/>
</dbReference>
<accession>A3ZU15</accession>
<dbReference type="eggNOG" id="COG0732">
    <property type="taxonomic scope" value="Bacteria"/>
</dbReference>
<gene>
    <name evidence="5" type="ORF">DSM3645_05630</name>
</gene>
<evidence type="ECO:0000313" key="6">
    <source>
        <dbReference type="Proteomes" id="UP000004358"/>
    </source>
</evidence>
<dbReference type="CDD" id="cd17517">
    <property type="entry name" value="RMtype1_S_EcoKI_StySPI-TRD2-CR2_like"/>
    <property type="match status" value="1"/>
</dbReference>
<keyword evidence="2" id="KW-0680">Restriction system</keyword>
<dbReference type="PANTHER" id="PTHR30408:SF13">
    <property type="entry name" value="TYPE I RESTRICTION ENZYME HINDI SPECIFICITY SUBUNIT"/>
    <property type="match status" value="1"/>
</dbReference>
<evidence type="ECO:0000313" key="5">
    <source>
        <dbReference type="EMBL" id="EAQ80078.1"/>
    </source>
</evidence>
<comment type="caution">
    <text evidence="5">The sequence shown here is derived from an EMBL/GenBank/DDBJ whole genome shotgun (WGS) entry which is preliminary data.</text>
</comment>
<evidence type="ECO:0000256" key="1">
    <source>
        <dbReference type="ARBA" id="ARBA00010923"/>
    </source>
</evidence>
<keyword evidence="3" id="KW-0238">DNA-binding</keyword>
<dbReference type="GO" id="GO:0003677">
    <property type="term" value="F:DNA binding"/>
    <property type="evidence" value="ECO:0007669"/>
    <property type="project" value="UniProtKB-KW"/>
</dbReference>
<dbReference type="OrthoDB" id="9811611at2"/>
<dbReference type="Gene3D" id="3.90.220.20">
    <property type="entry name" value="DNA methylase specificity domains"/>
    <property type="match status" value="2"/>
</dbReference>
<dbReference type="CDD" id="cd17260">
    <property type="entry name" value="RMtype1_S_EcoEI-TRD1-CR1_like"/>
    <property type="match status" value="1"/>
</dbReference>
<keyword evidence="5" id="KW-0808">Transferase</keyword>
<dbReference type="AlphaFoldDB" id="A3ZU15"/>
<dbReference type="STRING" id="314230.DSM3645_05630"/>
<dbReference type="Proteomes" id="UP000004358">
    <property type="component" value="Unassembled WGS sequence"/>
</dbReference>
<dbReference type="EMBL" id="AANZ01000011">
    <property type="protein sequence ID" value="EAQ80078.1"/>
    <property type="molecule type" value="Genomic_DNA"/>
</dbReference>
<keyword evidence="5" id="KW-0489">Methyltransferase</keyword>
<comment type="similarity">
    <text evidence="1">Belongs to the type-I restriction system S methylase family.</text>
</comment>
<evidence type="ECO:0000256" key="3">
    <source>
        <dbReference type="ARBA" id="ARBA00023125"/>
    </source>
</evidence>
<dbReference type="GO" id="GO:0032259">
    <property type="term" value="P:methylation"/>
    <property type="evidence" value="ECO:0007669"/>
    <property type="project" value="UniProtKB-KW"/>
</dbReference>
<dbReference type="PANTHER" id="PTHR30408">
    <property type="entry name" value="TYPE-1 RESTRICTION ENZYME ECOKI SPECIFICITY PROTEIN"/>
    <property type="match status" value="1"/>
</dbReference>
<dbReference type="GO" id="GO:0009307">
    <property type="term" value="P:DNA restriction-modification system"/>
    <property type="evidence" value="ECO:0007669"/>
    <property type="project" value="UniProtKB-KW"/>
</dbReference>
<protein>
    <submittedName>
        <fullName evidence="5">Probable type I restriction modification system methylase</fullName>
    </submittedName>
</protein>
<proteinExistence type="inferred from homology"/>
<dbReference type="HOGENOM" id="CLU_021095_2_3_0"/>
<feature type="domain" description="Type I restriction modification DNA specificity" evidence="4">
    <location>
        <begin position="3"/>
        <end position="185"/>
    </location>
</feature>
<evidence type="ECO:0000256" key="2">
    <source>
        <dbReference type="ARBA" id="ARBA00022747"/>
    </source>
</evidence>
<name>A3ZU15_9BACT</name>
<dbReference type="Pfam" id="PF01420">
    <property type="entry name" value="Methylase_S"/>
    <property type="match status" value="1"/>
</dbReference>
<organism evidence="5 6">
    <name type="scientific">Blastopirellula marina DSM 3645</name>
    <dbReference type="NCBI Taxonomy" id="314230"/>
    <lineage>
        <taxon>Bacteria</taxon>
        <taxon>Pseudomonadati</taxon>
        <taxon>Planctomycetota</taxon>
        <taxon>Planctomycetia</taxon>
        <taxon>Pirellulales</taxon>
        <taxon>Pirellulaceae</taxon>
        <taxon>Blastopirellula</taxon>
    </lineage>
</organism>
<sequence length="460" mass="51453">MGSEWKTAFLTDLYDISSGLSKSAKFFGSGHPFVAFKDVMYNYFLPNELSQLVQSTKEEQQKCSVNRGDVFLTRTSETMNELGMSSVAVKDYEDATFNGFTKRLRPKPDTTIVPEFVAYYLRSPKFRSEMRAFSTMSTRASLNNEMISRLKISFPSVLEQRVIGGVLKTLDDKIELNRQMNETLESMARALFQSWFVDFDPVIDKALAAGNPIPEPLQARAETRRALANSTQPLPAHIQKLFPDAFQFDEEMGWIPEGWKVTPVGEAITINPRVSLKKGAVAKYVDMKSLPTSGFAINEVIEKEFSGGAKFLNADVLMARITPCLENGKAGVVDYLDDDEPGFGSTEFIVLRPKNEIGTPFIAALVRDENFRAHCVSNMVGSSGRQRVQNSCFDSYFLCLPSKPPLLTSYHKTCSTFFARITKLKLETNSLTKLRDTLLPKLLSGEIRIPDAEKLVANSL</sequence>
<reference evidence="5 6" key="1">
    <citation type="submission" date="2006-02" db="EMBL/GenBank/DDBJ databases">
        <authorList>
            <person name="Amann R."/>
            <person name="Ferriera S."/>
            <person name="Johnson J."/>
            <person name="Kravitz S."/>
            <person name="Halpern A."/>
            <person name="Remington K."/>
            <person name="Beeson K."/>
            <person name="Tran B."/>
            <person name="Rogers Y.-H."/>
            <person name="Friedman R."/>
            <person name="Venter J.C."/>
        </authorList>
    </citation>
    <scope>NUCLEOTIDE SEQUENCE [LARGE SCALE GENOMIC DNA]</scope>
    <source>
        <strain evidence="5 6">DSM 3645</strain>
    </source>
</reference>
<dbReference type="SUPFAM" id="SSF116734">
    <property type="entry name" value="DNA methylase specificity domain"/>
    <property type="match status" value="2"/>
</dbReference>
<dbReference type="GO" id="GO:0008168">
    <property type="term" value="F:methyltransferase activity"/>
    <property type="evidence" value="ECO:0007669"/>
    <property type="project" value="UniProtKB-KW"/>
</dbReference>
<evidence type="ECO:0000259" key="4">
    <source>
        <dbReference type="Pfam" id="PF01420"/>
    </source>
</evidence>
<dbReference type="InterPro" id="IPR000055">
    <property type="entry name" value="Restrct_endonuc_typeI_TRD"/>
</dbReference>
<dbReference type="InterPro" id="IPR044946">
    <property type="entry name" value="Restrct_endonuc_typeI_TRD_sf"/>
</dbReference>